<dbReference type="GO" id="GO:0030277">
    <property type="term" value="P:maintenance of gastrointestinal epithelium"/>
    <property type="evidence" value="ECO:0007669"/>
    <property type="project" value="TreeGrafter"/>
</dbReference>
<keyword evidence="8" id="KW-1185">Reference proteome</keyword>
<dbReference type="InterPro" id="IPR017994">
    <property type="entry name" value="P_trefoil_chordata"/>
</dbReference>
<dbReference type="PRINTS" id="PR00680">
    <property type="entry name" value="PTREFOIL"/>
</dbReference>
<evidence type="ECO:0000313" key="7">
    <source>
        <dbReference type="EMBL" id="KAG9466047.1"/>
    </source>
</evidence>
<dbReference type="AlphaFoldDB" id="A0A8J6EA62"/>
<feature type="chain" id="PRO_5035145225" description="P-type domain-containing protein" evidence="5">
    <location>
        <begin position="24"/>
        <end position="73"/>
    </location>
</feature>
<feature type="disulfide bond" evidence="4">
    <location>
        <begin position="42"/>
        <end position="57"/>
    </location>
</feature>
<evidence type="ECO:0000256" key="1">
    <source>
        <dbReference type="ARBA" id="ARBA00004613"/>
    </source>
</evidence>
<evidence type="ECO:0000256" key="3">
    <source>
        <dbReference type="ARBA" id="ARBA00023157"/>
    </source>
</evidence>
<protein>
    <recommendedName>
        <fullName evidence="6">P-type domain-containing protein</fullName>
    </recommendedName>
</protein>
<feature type="signal peptide" evidence="5">
    <location>
        <begin position="1"/>
        <end position="23"/>
    </location>
</feature>
<evidence type="ECO:0000313" key="8">
    <source>
        <dbReference type="Proteomes" id="UP000770717"/>
    </source>
</evidence>
<dbReference type="Pfam" id="PF00088">
    <property type="entry name" value="Trefoil"/>
    <property type="match status" value="1"/>
</dbReference>
<comment type="subcellular location">
    <subcellularLocation>
        <location evidence="1">Secreted</location>
    </subcellularLocation>
</comment>
<dbReference type="InterPro" id="IPR000519">
    <property type="entry name" value="P_trefoil_dom"/>
</dbReference>
<feature type="non-terminal residue" evidence="7">
    <location>
        <position position="1"/>
    </location>
</feature>
<name>A0A8J6EA62_ELECQ</name>
<dbReference type="SUPFAM" id="SSF57492">
    <property type="entry name" value="Trefoil"/>
    <property type="match status" value="1"/>
</dbReference>
<dbReference type="PANTHER" id="PTHR13826:SF22">
    <property type="entry name" value="GASTROINTESTINAL GROWTH FACTOR XP4-RELATED"/>
    <property type="match status" value="1"/>
</dbReference>
<sequence>MNSKVFCLFAIALIVGSFSSANGQAALTEEQCNVQAVARVNCGEPGITPTQCFNKGCCFDSSNPDAIWCFYSR</sequence>
<feature type="disulfide bond" evidence="4">
    <location>
        <begin position="32"/>
        <end position="58"/>
    </location>
</feature>
<dbReference type="InterPro" id="IPR044913">
    <property type="entry name" value="P_trefoil_dom_sf"/>
</dbReference>
<organism evidence="7 8">
    <name type="scientific">Eleutherodactylus coqui</name>
    <name type="common">Puerto Rican coqui</name>
    <dbReference type="NCBI Taxonomy" id="57060"/>
    <lineage>
        <taxon>Eukaryota</taxon>
        <taxon>Metazoa</taxon>
        <taxon>Chordata</taxon>
        <taxon>Craniata</taxon>
        <taxon>Vertebrata</taxon>
        <taxon>Euteleostomi</taxon>
        <taxon>Amphibia</taxon>
        <taxon>Batrachia</taxon>
        <taxon>Anura</taxon>
        <taxon>Neobatrachia</taxon>
        <taxon>Hyloidea</taxon>
        <taxon>Eleutherodactylidae</taxon>
        <taxon>Eleutherodactylinae</taxon>
        <taxon>Eleutherodactylus</taxon>
        <taxon>Eleutherodactylus</taxon>
    </lineage>
</organism>
<dbReference type="CDD" id="cd00111">
    <property type="entry name" value="Trefoil"/>
    <property type="match status" value="1"/>
</dbReference>
<proteinExistence type="predicted"/>
<keyword evidence="5" id="KW-0732">Signal</keyword>
<dbReference type="Proteomes" id="UP000770717">
    <property type="component" value="Unassembled WGS sequence"/>
</dbReference>
<feature type="domain" description="P-type" evidence="6">
    <location>
        <begin position="30"/>
        <end position="73"/>
    </location>
</feature>
<evidence type="ECO:0000256" key="4">
    <source>
        <dbReference type="PROSITE-ProRule" id="PRU00779"/>
    </source>
</evidence>
<evidence type="ECO:0000256" key="2">
    <source>
        <dbReference type="ARBA" id="ARBA00022525"/>
    </source>
</evidence>
<dbReference type="FunFam" id="4.10.110.10:FF:000006">
    <property type="entry name" value="Trefoil factor 1"/>
    <property type="match status" value="1"/>
</dbReference>
<keyword evidence="2" id="KW-0964">Secreted</keyword>
<dbReference type="GO" id="GO:0005615">
    <property type="term" value="C:extracellular space"/>
    <property type="evidence" value="ECO:0007669"/>
    <property type="project" value="TreeGrafter"/>
</dbReference>
<keyword evidence="3 4" id="KW-1015">Disulfide bond</keyword>
<dbReference type="Gene3D" id="4.10.110.10">
    <property type="entry name" value="Spasmolytic Protein, domain 1"/>
    <property type="match status" value="1"/>
</dbReference>
<gene>
    <name evidence="7" type="ORF">GDO78_017312</name>
</gene>
<reference evidence="7" key="1">
    <citation type="thesis" date="2020" institute="ProQuest LLC" country="789 East Eisenhower Parkway, Ann Arbor, MI, USA">
        <title>Comparative Genomics and Chromosome Evolution.</title>
        <authorList>
            <person name="Mudd A.B."/>
        </authorList>
    </citation>
    <scope>NUCLEOTIDE SEQUENCE</scope>
    <source>
        <strain evidence="7">HN-11 Male</strain>
        <tissue evidence="7">Kidney and liver</tissue>
    </source>
</reference>
<dbReference type="PROSITE" id="PS51448">
    <property type="entry name" value="P_TREFOIL_2"/>
    <property type="match status" value="1"/>
</dbReference>
<evidence type="ECO:0000259" key="6">
    <source>
        <dbReference type="PROSITE" id="PS51448"/>
    </source>
</evidence>
<accession>A0A8J6EA62</accession>
<comment type="caution">
    <text evidence="7">The sequence shown here is derived from an EMBL/GenBank/DDBJ whole genome shotgun (WGS) entry which is preliminary data.</text>
</comment>
<feature type="disulfide bond" evidence="4">
    <location>
        <begin position="52"/>
        <end position="69"/>
    </location>
</feature>
<evidence type="ECO:0000256" key="5">
    <source>
        <dbReference type="SAM" id="SignalP"/>
    </source>
</evidence>
<dbReference type="OrthoDB" id="10051464at2759"/>
<dbReference type="SMART" id="SM00018">
    <property type="entry name" value="PD"/>
    <property type="match status" value="1"/>
</dbReference>
<dbReference type="PANTHER" id="PTHR13826">
    <property type="entry name" value="INTESTINAL TREFOIL FACTOR-RELATED"/>
    <property type="match status" value="1"/>
</dbReference>
<dbReference type="EMBL" id="WNTK01002424">
    <property type="protein sequence ID" value="KAG9466047.1"/>
    <property type="molecule type" value="Genomic_DNA"/>
</dbReference>